<proteinExistence type="predicted"/>
<organism evidence="1 2">
    <name type="scientific">Bugula neritina</name>
    <name type="common">Brown bryozoan</name>
    <name type="synonym">Sertularia neritina</name>
    <dbReference type="NCBI Taxonomy" id="10212"/>
    <lineage>
        <taxon>Eukaryota</taxon>
        <taxon>Metazoa</taxon>
        <taxon>Spiralia</taxon>
        <taxon>Lophotrochozoa</taxon>
        <taxon>Bryozoa</taxon>
        <taxon>Gymnolaemata</taxon>
        <taxon>Cheilostomatida</taxon>
        <taxon>Flustrina</taxon>
        <taxon>Buguloidea</taxon>
        <taxon>Bugulidae</taxon>
        <taxon>Bugula</taxon>
    </lineage>
</organism>
<evidence type="ECO:0000313" key="2">
    <source>
        <dbReference type="Proteomes" id="UP000593567"/>
    </source>
</evidence>
<protein>
    <submittedName>
        <fullName evidence="1">Uncharacterized protein</fullName>
    </submittedName>
</protein>
<comment type="caution">
    <text evidence="1">The sequence shown here is derived from an EMBL/GenBank/DDBJ whole genome shotgun (WGS) entry which is preliminary data.</text>
</comment>
<name>A0A7J7JW82_BUGNE</name>
<keyword evidence="2" id="KW-1185">Reference proteome</keyword>
<gene>
    <name evidence="1" type="ORF">EB796_011467</name>
</gene>
<evidence type="ECO:0000313" key="1">
    <source>
        <dbReference type="EMBL" id="KAF6030227.1"/>
    </source>
</evidence>
<accession>A0A7J7JW82</accession>
<dbReference type="AlphaFoldDB" id="A0A7J7JW82"/>
<dbReference type="EMBL" id="VXIV02001735">
    <property type="protein sequence ID" value="KAF6030227.1"/>
    <property type="molecule type" value="Genomic_DNA"/>
</dbReference>
<sequence>MSHSDMQTVDEIELQSPPPTYTVKPLLYLTMELPTFKNQSAHRIYKLSLDLFSPSIYDVFQDCSSVYHVFLLY</sequence>
<reference evidence="1" key="1">
    <citation type="submission" date="2020-06" db="EMBL/GenBank/DDBJ databases">
        <title>Draft genome of Bugula neritina, a colonial animal packing powerful symbionts and potential medicines.</title>
        <authorList>
            <person name="Rayko M."/>
        </authorList>
    </citation>
    <scope>NUCLEOTIDE SEQUENCE [LARGE SCALE GENOMIC DNA]</scope>
    <source>
        <strain evidence="1">Kwan_BN1</strain>
    </source>
</reference>
<dbReference type="Proteomes" id="UP000593567">
    <property type="component" value="Unassembled WGS sequence"/>
</dbReference>